<dbReference type="RefSeq" id="WP_063363973.1">
    <property type="nucleotide sequence ID" value="NZ_AUXZ01000130.1"/>
</dbReference>
<dbReference type="EMBL" id="AUXZ01000130">
    <property type="protein sequence ID" value="KZN45248.1"/>
    <property type="molecule type" value="Genomic_DNA"/>
</dbReference>
<sequence length="233" mass="26154">MLSKKSTGVKKSKHVKNLPSTYKKSKTGKYALTSQNRLLLYSKPTSPALVPAKMFSHFTNTYADYSEHWKSNGGNKQLGIYKTDCGKYARLLRSKTTKKEKDKVIKDSKQAKTKPQVGDTYYISPRTKAQPTFSTLTSGLAVEDPVSDLNAKIKKHATNFHVATVVANDGNTIITSEVNAAFQNNTTPWFSMYEGGMGFYKTFRLEYSNLAKDKKSGKWEVTQSPKIQRQSIK</sequence>
<evidence type="ECO:0000313" key="2">
    <source>
        <dbReference type="Proteomes" id="UP000076503"/>
    </source>
</evidence>
<dbReference type="Proteomes" id="UP000076503">
    <property type="component" value="Unassembled WGS sequence"/>
</dbReference>
<organism evidence="1 2">
    <name type="scientific">Pseudoalteromonas luteoviolacea H33</name>
    <dbReference type="NCBI Taxonomy" id="1365251"/>
    <lineage>
        <taxon>Bacteria</taxon>
        <taxon>Pseudomonadati</taxon>
        <taxon>Pseudomonadota</taxon>
        <taxon>Gammaproteobacteria</taxon>
        <taxon>Alteromonadales</taxon>
        <taxon>Pseudoalteromonadaceae</taxon>
        <taxon>Pseudoalteromonas</taxon>
    </lineage>
</organism>
<dbReference type="OrthoDB" id="10010393at2"/>
<evidence type="ECO:0000313" key="1">
    <source>
        <dbReference type="EMBL" id="KZN45248.1"/>
    </source>
</evidence>
<gene>
    <name evidence="1" type="ORF">N476_04355</name>
</gene>
<protein>
    <submittedName>
        <fullName evidence="1">Uncharacterized protein</fullName>
    </submittedName>
</protein>
<comment type="caution">
    <text evidence="1">The sequence shown here is derived from an EMBL/GenBank/DDBJ whole genome shotgun (WGS) entry which is preliminary data.</text>
</comment>
<name>A0A161ZJJ8_9GAMM</name>
<accession>A0A161ZJJ8</accession>
<proteinExistence type="predicted"/>
<dbReference type="AlphaFoldDB" id="A0A161ZJJ8"/>
<reference evidence="1 2" key="1">
    <citation type="submission" date="2013-07" db="EMBL/GenBank/DDBJ databases">
        <title>Comparative Genomic and Metabolomic Analysis of Twelve Strains of Pseudoalteromonas luteoviolacea.</title>
        <authorList>
            <person name="Vynne N.G."/>
            <person name="Mansson M."/>
            <person name="Gram L."/>
        </authorList>
    </citation>
    <scope>NUCLEOTIDE SEQUENCE [LARGE SCALE GENOMIC DNA]</scope>
    <source>
        <strain evidence="1 2">H33</strain>
    </source>
</reference>
<dbReference type="PATRIC" id="fig|1365251.3.peg.4836"/>